<dbReference type="STRING" id="649764.HMPREF0762_00584"/>
<keyword evidence="3" id="KW-1185">Reference proteome</keyword>
<evidence type="ECO:0000313" key="3">
    <source>
        <dbReference type="Proteomes" id="UP000006001"/>
    </source>
</evidence>
<dbReference type="Pfam" id="PF12392">
    <property type="entry name" value="DUF3656"/>
    <property type="match status" value="1"/>
</dbReference>
<dbReference type="eggNOG" id="COG0826">
    <property type="taxonomic scope" value="Bacteria"/>
</dbReference>
<dbReference type="OrthoDB" id="9807498at2"/>
<dbReference type="PANTHER" id="PTHR30217">
    <property type="entry name" value="PEPTIDASE U32 FAMILY"/>
    <property type="match status" value="1"/>
</dbReference>
<dbReference type="InterPro" id="IPR020988">
    <property type="entry name" value="Pept_U32_collagenase"/>
</dbReference>
<dbReference type="GO" id="GO:0016787">
    <property type="term" value="F:hydrolase activity"/>
    <property type="evidence" value="ECO:0007669"/>
    <property type="project" value="UniProtKB-KW"/>
</dbReference>
<feature type="domain" description="Peptidase U32 collagenase" evidence="1">
    <location>
        <begin position="405"/>
        <end position="513"/>
    </location>
</feature>
<dbReference type="EC" id="3.4.-.-" evidence="2"/>
<organism evidence="2 3">
    <name type="scientific">Slackia exigua (strain ATCC 700122 / DSM 15923 / CIP 105133 / JCM 11022 / KCTC 5966 / S-7)</name>
    <dbReference type="NCBI Taxonomy" id="649764"/>
    <lineage>
        <taxon>Bacteria</taxon>
        <taxon>Bacillati</taxon>
        <taxon>Actinomycetota</taxon>
        <taxon>Coriobacteriia</taxon>
        <taxon>Eggerthellales</taxon>
        <taxon>Eggerthellaceae</taxon>
        <taxon>Slackia</taxon>
    </lineage>
</organism>
<reference evidence="2" key="1">
    <citation type="submission" date="2009-10" db="EMBL/GenBank/DDBJ databases">
        <authorList>
            <person name="Weinstock G."/>
            <person name="Sodergren E."/>
            <person name="Clifton S."/>
            <person name="Fulton L."/>
            <person name="Fulton B."/>
            <person name="Courtney L."/>
            <person name="Fronick C."/>
            <person name="Harrison M."/>
            <person name="Strong C."/>
            <person name="Farmer C."/>
            <person name="Delahaunty K."/>
            <person name="Markovic C."/>
            <person name="Hall O."/>
            <person name="Minx P."/>
            <person name="Tomlinson C."/>
            <person name="Mitreva M."/>
            <person name="Nelson J."/>
            <person name="Hou S."/>
            <person name="Wollam A."/>
            <person name="Pepin K.H."/>
            <person name="Johnson M."/>
            <person name="Bhonagiri V."/>
            <person name="Nash W.E."/>
            <person name="Warren W."/>
            <person name="Chinwalla A."/>
            <person name="Mardis E.R."/>
            <person name="Wilson R.K."/>
        </authorList>
    </citation>
    <scope>NUCLEOTIDE SEQUENCE [LARGE SCALE GENOMIC DNA]</scope>
    <source>
        <strain evidence="2">ATCC 700122</strain>
    </source>
</reference>
<dbReference type="PROSITE" id="PS01276">
    <property type="entry name" value="PEPTIDASE_U32"/>
    <property type="match status" value="1"/>
</dbReference>
<gene>
    <name evidence="2" type="ORF">HMPREF0762_00584</name>
</gene>
<sequence>MLNPYRTIELLAPAGDAECLRAAVAAGADAAYLGLDDFNARRNAGNFTLETLREACDFAHLRGVRIYLAINVEILPGEEERALELVCQAWRRGIDGAIVQDIGLASEVARVLPDLEMHISTQMNIHNVDGVRAVAALGASRVTFARELAFDELARLTEEAHALGMTTETFGHGALCVCYSGQCFMSSMVGSRSANRGMCAQACRLPYELRSASVDGALPSEGEHLLSPKDLSVVDAIPEIVATGVDSLKIEGRMKSADYVHTVVGIYRRALDRLADAFDAECSGMGDAMDAAETARAVPEEDRRALSEAFSRGFTTAYLSGRRGNDIMGYGRPNNRGVFVGRIADSTEGGVGFVTDVDLHAGDLLEFWTSRGNFVSEVPEGASEGGFVTLSVPKRAFKGDRVFRVRNASLAFDPRASVSKILVRAQVAMNIGKPLAIRLSSGSASVDWTGAVIEAARTKPVTLDEACEHIDRLGATPFEFSVLEVDLDEGVGIGFSALHKARTQALNALEDEMLAAYRGRILAKRTKRRSLPPARTGDIRIVAMASNPACARAARKAGADDVYVPALNYKRGTATVAGCLVDAVDQAGYPGRKIVAMPVVDKPAMNKDGGDFDPWQYVKSGKPLLAESFGEVVRGIEEGAAVEVGPHVPLTNRWSLDAVRMLGARTAWLSPELTLRQIKDLAPDAPIGLGLTVSGFQELMVAEHCMLMSEGPCDQRCGECVRRRSAHYYKDRKGYRFPIITDVCGRSHLYNGIALDIVHLLPELIEAGVSSFMVDATLLSVEEASEAVSRAVRARSLALNGGSAVDKLKGRTTGHMFRPVE</sequence>
<dbReference type="GeneID" id="85007200"/>
<dbReference type="InterPro" id="IPR001539">
    <property type="entry name" value="Peptidase_U32"/>
</dbReference>
<dbReference type="RefSeq" id="WP_006361829.1">
    <property type="nucleotide sequence ID" value="NZ_GG700630.1"/>
</dbReference>
<protein>
    <submittedName>
        <fullName evidence="2">Peptidase, U32 family</fullName>
        <ecNumber evidence="2">3.4.-.-</ecNumber>
    </submittedName>
</protein>
<accession>D0WFI6</accession>
<dbReference type="PANTHER" id="PTHR30217:SF10">
    <property type="entry name" value="23S RRNA 5-HYDROXYCYTIDINE C2501 SYNTHASE"/>
    <property type="match status" value="1"/>
</dbReference>
<dbReference type="HOGENOM" id="CLU_011540_4_0_11"/>
<dbReference type="Proteomes" id="UP000006001">
    <property type="component" value="Unassembled WGS sequence"/>
</dbReference>
<evidence type="ECO:0000259" key="1">
    <source>
        <dbReference type="Pfam" id="PF12392"/>
    </source>
</evidence>
<dbReference type="InterPro" id="IPR051454">
    <property type="entry name" value="RNA/ubiquinone_mod_enzymes"/>
</dbReference>
<dbReference type="EMBL" id="ACUX02000006">
    <property type="protein sequence ID" value="EEZ61249.1"/>
    <property type="molecule type" value="Genomic_DNA"/>
</dbReference>
<evidence type="ECO:0000313" key="2">
    <source>
        <dbReference type="EMBL" id="EEZ61249.1"/>
    </source>
</evidence>
<proteinExistence type="predicted"/>
<dbReference type="Pfam" id="PF01136">
    <property type="entry name" value="Peptidase_U32"/>
    <property type="match status" value="2"/>
</dbReference>
<dbReference type="AlphaFoldDB" id="D0WFI6"/>
<name>D0WFI6_SLAES</name>
<keyword evidence="2" id="KW-0378">Hydrolase</keyword>
<comment type="caution">
    <text evidence="2">The sequence shown here is derived from an EMBL/GenBank/DDBJ whole genome shotgun (WGS) entry which is preliminary data.</text>
</comment>